<evidence type="ECO:0000259" key="2">
    <source>
        <dbReference type="Pfam" id="PF04050"/>
    </source>
</evidence>
<dbReference type="InterPro" id="IPR007193">
    <property type="entry name" value="Upf2/Nmd2_C"/>
</dbReference>
<evidence type="ECO:0000313" key="3">
    <source>
        <dbReference type="EMBL" id="JAE05257.1"/>
    </source>
</evidence>
<dbReference type="Pfam" id="PF04050">
    <property type="entry name" value="Upf2"/>
    <property type="match status" value="1"/>
</dbReference>
<proteinExistence type="predicted"/>
<protein>
    <recommendedName>
        <fullName evidence="2">Up-frameshift suppressor 2 C-terminal domain-containing protein</fullName>
    </recommendedName>
</protein>
<organism evidence="3">
    <name type="scientific">Arundo donax</name>
    <name type="common">Giant reed</name>
    <name type="synonym">Donax arundinaceus</name>
    <dbReference type="NCBI Taxonomy" id="35708"/>
    <lineage>
        <taxon>Eukaryota</taxon>
        <taxon>Viridiplantae</taxon>
        <taxon>Streptophyta</taxon>
        <taxon>Embryophyta</taxon>
        <taxon>Tracheophyta</taxon>
        <taxon>Spermatophyta</taxon>
        <taxon>Magnoliopsida</taxon>
        <taxon>Liliopsida</taxon>
        <taxon>Poales</taxon>
        <taxon>Poaceae</taxon>
        <taxon>PACMAD clade</taxon>
        <taxon>Arundinoideae</taxon>
        <taxon>Arundineae</taxon>
        <taxon>Arundo</taxon>
    </lineage>
</organism>
<sequence>MLIPADSSLVQSTKQQEAAELEEKQSIKRRILEYNEREEEELNGASQMGKWGQGGGNTSSIRSGGRGSWDGLMRGGGRQRPGGFYHSYGRRR</sequence>
<evidence type="ECO:0000256" key="1">
    <source>
        <dbReference type="SAM" id="MobiDB-lite"/>
    </source>
</evidence>
<reference evidence="3" key="1">
    <citation type="submission" date="2014-09" db="EMBL/GenBank/DDBJ databases">
        <authorList>
            <person name="Magalhaes I.L.F."/>
            <person name="Oliveira U."/>
            <person name="Santos F.R."/>
            <person name="Vidigal T.H.D.A."/>
            <person name="Brescovit A.D."/>
            <person name="Santos A.J."/>
        </authorList>
    </citation>
    <scope>NUCLEOTIDE SEQUENCE</scope>
    <source>
        <tissue evidence="3">Shoot tissue taken approximately 20 cm above the soil surface</tissue>
    </source>
</reference>
<dbReference type="AlphaFoldDB" id="A0A0A9EYT9"/>
<feature type="compositionally biased region" description="Gly residues" evidence="1">
    <location>
        <begin position="64"/>
        <end position="80"/>
    </location>
</feature>
<accession>A0A0A9EYT9</accession>
<reference evidence="3" key="2">
    <citation type="journal article" date="2015" name="Data Brief">
        <title>Shoot transcriptome of the giant reed, Arundo donax.</title>
        <authorList>
            <person name="Barrero R.A."/>
            <person name="Guerrero F.D."/>
            <person name="Moolhuijzen P."/>
            <person name="Goolsby J.A."/>
            <person name="Tidwell J."/>
            <person name="Bellgard S.E."/>
            <person name="Bellgard M.I."/>
        </authorList>
    </citation>
    <scope>NUCLEOTIDE SEQUENCE</scope>
    <source>
        <tissue evidence="3">Shoot tissue taken approximately 20 cm above the soil surface</tissue>
    </source>
</reference>
<feature type="region of interest" description="Disordered" evidence="1">
    <location>
        <begin position="1"/>
        <end position="26"/>
    </location>
</feature>
<feature type="domain" description="Up-frameshift suppressor 2 C-terminal" evidence="2">
    <location>
        <begin position="1"/>
        <end position="33"/>
    </location>
</feature>
<name>A0A0A9EYT9_ARUDO</name>
<feature type="region of interest" description="Disordered" evidence="1">
    <location>
        <begin position="38"/>
        <end position="92"/>
    </location>
</feature>
<dbReference type="EMBL" id="GBRH01192639">
    <property type="protein sequence ID" value="JAE05257.1"/>
    <property type="molecule type" value="Transcribed_RNA"/>
</dbReference>